<sequence length="238" mass="27265">MPCTNHGTKCDGEECANKNVDNGLMTRLWGPSGWMFLHCVSFGYPYKIDPTNQEHIDKQNDYYRFFYYLGKVMPCKYCRNSYMEFFTKSSPMSQLGSRKEFTKWLYDIHNMVNDKLGVPKCEIPTFEEVEEKYQSFRASCKPLTEAQRTTNSSSVKGCIIPADGKSKRSVIKVVEYEKVPESTKPTENSNKNSNAFPKSDDYFVISKKTTYIGIGILALCILFMMCSSNMKLASSSRK</sequence>
<dbReference type="EMBL" id="MN738992">
    <property type="protein sequence ID" value="QHT34217.1"/>
    <property type="molecule type" value="Genomic_DNA"/>
</dbReference>
<dbReference type="GO" id="GO:0016971">
    <property type="term" value="F:flavin-dependent sulfhydryl oxidase activity"/>
    <property type="evidence" value="ECO:0007669"/>
    <property type="project" value="InterPro"/>
</dbReference>
<accession>A0A6C0EYJ6</accession>
<dbReference type="AlphaFoldDB" id="A0A6C0EYJ6"/>
<evidence type="ECO:0000256" key="4">
    <source>
        <dbReference type="ARBA" id="ARBA00022827"/>
    </source>
</evidence>
<dbReference type="InterPro" id="IPR017905">
    <property type="entry name" value="ERV/ALR_sulphydryl_oxidase"/>
</dbReference>
<dbReference type="PROSITE" id="PS51324">
    <property type="entry name" value="ERV_ALR"/>
    <property type="match status" value="1"/>
</dbReference>
<dbReference type="InterPro" id="IPR039799">
    <property type="entry name" value="ALR/ERV"/>
</dbReference>
<keyword evidence="7" id="KW-0812">Transmembrane</keyword>
<name>A0A6C0EYJ6_9ZZZZ</name>
<keyword evidence="4" id="KW-0274">FAD</keyword>
<proteinExistence type="predicted"/>
<keyword evidence="3" id="KW-0285">Flavoprotein</keyword>
<organism evidence="9">
    <name type="scientific">viral metagenome</name>
    <dbReference type="NCBI Taxonomy" id="1070528"/>
    <lineage>
        <taxon>unclassified sequences</taxon>
        <taxon>metagenomes</taxon>
        <taxon>organismal metagenomes</taxon>
    </lineage>
</organism>
<dbReference type="InterPro" id="IPR036774">
    <property type="entry name" value="ERV/ALR_sulphydryl_oxid_sf"/>
</dbReference>
<dbReference type="PANTHER" id="PTHR12645">
    <property type="entry name" value="ALR/ERV"/>
    <property type="match status" value="1"/>
</dbReference>
<evidence type="ECO:0000256" key="2">
    <source>
        <dbReference type="ARBA" id="ARBA00012512"/>
    </source>
</evidence>
<keyword evidence="5" id="KW-0560">Oxidoreductase</keyword>
<evidence type="ECO:0000256" key="1">
    <source>
        <dbReference type="ARBA" id="ARBA00001974"/>
    </source>
</evidence>
<comment type="cofactor">
    <cofactor evidence="1">
        <name>FAD</name>
        <dbReference type="ChEBI" id="CHEBI:57692"/>
    </cofactor>
</comment>
<dbReference type="EC" id="1.8.3.2" evidence="2"/>
<keyword evidence="6" id="KW-1015">Disulfide bond</keyword>
<evidence type="ECO:0000256" key="3">
    <source>
        <dbReference type="ARBA" id="ARBA00022630"/>
    </source>
</evidence>
<dbReference type="SUPFAM" id="SSF69000">
    <property type="entry name" value="FAD-dependent thiol oxidase"/>
    <property type="match status" value="1"/>
</dbReference>
<keyword evidence="7" id="KW-1133">Transmembrane helix</keyword>
<evidence type="ECO:0000313" key="9">
    <source>
        <dbReference type="EMBL" id="QHT34217.1"/>
    </source>
</evidence>
<dbReference type="GO" id="GO:0050660">
    <property type="term" value="F:flavin adenine dinucleotide binding"/>
    <property type="evidence" value="ECO:0007669"/>
    <property type="project" value="TreeGrafter"/>
</dbReference>
<reference evidence="9" key="1">
    <citation type="journal article" date="2020" name="Nature">
        <title>Giant virus diversity and host interactions through global metagenomics.</title>
        <authorList>
            <person name="Schulz F."/>
            <person name="Roux S."/>
            <person name="Paez-Espino D."/>
            <person name="Jungbluth S."/>
            <person name="Walsh D.A."/>
            <person name="Denef V.J."/>
            <person name="McMahon K.D."/>
            <person name="Konstantinidis K.T."/>
            <person name="Eloe-Fadrosh E.A."/>
            <person name="Kyrpides N.C."/>
            <person name="Woyke T."/>
        </authorList>
    </citation>
    <scope>NUCLEOTIDE SEQUENCE</scope>
    <source>
        <strain evidence="9">GVMAG-M-3300009161-52</strain>
    </source>
</reference>
<feature type="transmembrane region" description="Helical" evidence="7">
    <location>
        <begin position="211"/>
        <end position="230"/>
    </location>
</feature>
<dbReference type="Gene3D" id="1.20.120.310">
    <property type="entry name" value="ERV/ALR sulfhydryl oxidase domain"/>
    <property type="match status" value="1"/>
</dbReference>
<keyword evidence="7" id="KW-0472">Membrane</keyword>
<dbReference type="PANTHER" id="PTHR12645:SF0">
    <property type="entry name" value="FAD-LINKED SULFHYDRYL OXIDASE ALR"/>
    <property type="match status" value="1"/>
</dbReference>
<protein>
    <recommendedName>
        <fullName evidence="2">thiol oxidase</fullName>
        <ecNumber evidence="2">1.8.3.2</ecNumber>
    </recommendedName>
</protein>
<evidence type="ECO:0000256" key="6">
    <source>
        <dbReference type="ARBA" id="ARBA00023157"/>
    </source>
</evidence>
<evidence type="ECO:0000256" key="5">
    <source>
        <dbReference type="ARBA" id="ARBA00023002"/>
    </source>
</evidence>
<evidence type="ECO:0000256" key="7">
    <source>
        <dbReference type="SAM" id="Phobius"/>
    </source>
</evidence>
<feature type="domain" description="ERV/ALR sulfhydryl oxidase" evidence="8">
    <location>
        <begin position="22"/>
        <end position="133"/>
    </location>
</feature>
<evidence type="ECO:0000259" key="8">
    <source>
        <dbReference type="PROSITE" id="PS51324"/>
    </source>
</evidence>
<dbReference type="Pfam" id="PF04777">
    <property type="entry name" value="Evr1_Alr"/>
    <property type="match status" value="1"/>
</dbReference>
<dbReference type="GO" id="GO:0005739">
    <property type="term" value="C:mitochondrion"/>
    <property type="evidence" value="ECO:0007669"/>
    <property type="project" value="TreeGrafter"/>
</dbReference>